<dbReference type="CDD" id="cd06223">
    <property type="entry name" value="PRTases_typeI"/>
    <property type="match status" value="1"/>
</dbReference>
<dbReference type="HAMAP" id="MF_01208">
    <property type="entry name" value="PyrE"/>
    <property type="match status" value="1"/>
</dbReference>
<comment type="function">
    <text evidence="6">Catalyzes the transfer of a ribosyl phosphate group from 5-phosphoribose 1-diphosphate to orotate, leading to the formation of orotidine monophosphate (OMP).</text>
</comment>
<dbReference type="GO" id="GO:0019856">
    <property type="term" value="P:pyrimidine nucleobase biosynthetic process"/>
    <property type="evidence" value="ECO:0007669"/>
    <property type="project" value="TreeGrafter"/>
</dbReference>
<dbReference type="RefSeq" id="WP_092619792.1">
    <property type="nucleotide sequence ID" value="NZ_FNCV01000007.1"/>
</dbReference>
<evidence type="ECO:0000256" key="6">
    <source>
        <dbReference type="HAMAP-Rule" id="MF_01208"/>
    </source>
</evidence>
<evidence type="ECO:0000256" key="5">
    <source>
        <dbReference type="ARBA" id="ARBA00022975"/>
    </source>
</evidence>
<dbReference type="UniPathway" id="UPA00070">
    <property type="reaction ID" value="UER00119"/>
</dbReference>
<name>A0A1G8CHU8_9PROT</name>
<keyword evidence="5 6" id="KW-0665">Pyrimidine biosynthesis</keyword>
<evidence type="ECO:0000313" key="8">
    <source>
        <dbReference type="Proteomes" id="UP000217076"/>
    </source>
</evidence>
<dbReference type="InterPro" id="IPR000836">
    <property type="entry name" value="PRTase_dom"/>
</dbReference>
<feature type="binding site" description="in other chain" evidence="6">
    <location>
        <position position="109"/>
    </location>
    <ligand>
        <name>5-phospho-alpha-D-ribose 1-diphosphate</name>
        <dbReference type="ChEBI" id="CHEBI:58017"/>
        <note>ligand shared between dimeric partners</note>
    </ligand>
</feature>
<feature type="binding site" evidence="6">
    <location>
        <position position="138"/>
    </location>
    <ligand>
        <name>orotate</name>
        <dbReference type="ChEBI" id="CHEBI:30839"/>
    </ligand>
</feature>
<dbReference type="NCBIfam" id="NF001729">
    <property type="entry name" value="PRK00455.1-3"/>
    <property type="match status" value="1"/>
</dbReference>
<feature type="binding site" evidence="6">
    <location>
        <position position="108"/>
    </location>
    <ligand>
        <name>5-phospho-alpha-D-ribose 1-diphosphate</name>
        <dbReference type="ChEBI" id="CHEBI:58017"/>
        <note>ligand shared between dimeric partners</note>
    </ligand>
</feature>
<dbReference type="SUPFAM" id="SSF53271">
    <property type="entry name" value="PRTase-like"/>
    <property type="match status" value="1"/>
</dbReference>
<comment type="similarity">
    <text evidence="6">Belongs to the purine/pyrimidine phosphoribosyltransferase family. PyrE subfamily.</text>
</comment>
<evidence type="ECO:0000256" key="4">
    <source>
        <dbReference type="ARBA" id="ARBA00022679"/>
    </source>
</evidence>
<dbReference type="OrthoDB" id="9802134at2"/>
<feature type="binding site" evidence="6">
    <location>
        <position position="112"/>
    </location>
    <ligand>
        <name>5-phospho-alpha-D-ribose 1-diphosphate</name>
        <dbReference type="ChEBI" id="CHEBI:58017"/>
        <note>ligand shared between dimeric partners</note>
    </ligand>
</feature>
<feature type="binding site" description="in other chain" evidence="6">
    <location>
        <begin position="134"/>
        <end position="142"/>
    </location>
    <ligand>
        <name>5-phospho-alpha-D-ribose 1-diphosphate</name>
        <dbReference type="ChEBI" id="CHEBI:58017"/>
        <note>ligand shared between dimeric partners</note>
    </ligand>
</feature>
<dbReference type="PANTHER" id="PTHR19278">
    <property type="entry name" value="OROTATE PHOSPHORIBOSYLTRANSFERASE"/>
    <property type="match status" value="1"/>
</dbReference>
<protein>
    <recommendedName>
        <fullName evidence="2 6">Orotate phosphoribosyltransferase</fullName>
        <shortName evidence="6">OPRT</shortName>
        <shortName evidence="6">OPRTase</shortName>
        <ecNumber evidence="2 6">2.4.2.10</ecNumber>
    </recommendedName>
</protein>
<evidence type="ECO:0000256" key="3">
    <source>
        <dbReference type="ARBA" id="ARBA00022676"/>
    </source>
</evidence>
<keyword evidence="4 6" id="KW-0808">Transferase</keyword>
<dbReference type="PANTHER" id="PTHR19278:SF9">
    <property type="entry name" value="URIDINE 5'-MONOPHOSPHATE SYNTHASE"/>
    <property type="match status" value="1"/>
</dbReference>
<dbReference type="GO" id="GO:0044205">
    <property type="term" value="P:'de novo' UMP biosynthetic process"/>
    <property type="evidence" value="ECO:0007669"/>
    <property type="project" value="UniProtKB-UniRule"/>
</dbReference>
<evidence type="ECO:0000256" key="1">
    <source>
        <dbReference type="ARBA" id="ARBA00004889"/>
    </source>
</evidence>
<accession>A0A1G8CHU8</accession>
<dbReference type="GO" id="GO:0000287">
    <property type="term" value="F:magnesium ion binding"/>
    <property type="evidence" value="ECO:0007669"/>
    <property type="project" value="UniProtKB-UniRule"/>
</dbReference>
<dbReference type="Gene3D" id="3.40.50.2020">
    <property type="match status" value="1"/>
</dbReference>
<comment type="pathway">
    <text evidence="1 6">Pyrimidine metabolism; UMP biosynthesis via de novo pathway; UMP from orotate: step 1/2.</text>
</comment>
<dbReference type="Proteomes" id="UP000217076">
    <property type="component" value="Unassembled WGS sequence"/>
</dbReference>
<comment type="cofactor">
    <cofactor evidence="6">
        <name>Mg(2+)</name>
        <dbReference type="ChEBI" id="CHEBI:18420"/>
    </cofactor>
</comment>
<dbReference type="STRING" id="83401.SAMN05421742_1077"/>
<keyword evidence="8" id="KW-1185">Reference proteome</keyword>
<sequence>MDRPAHSPDHKAAGLTVARILWEIGAVNFRPEDPYTLTAGWASPVYIDCRKVISFPRARRRITELARAAIEREIGFERLDAVAGGETAGIPYAAWLADALMLPMLYVRKKPKGFGRMAQIEGDMAEGARVLLVEDLATDGGSKLTFTRALDEAGAVCHHAFVVFFYGVFPGALGSLEEAGVSLHYLCNWWDVLEVAEHDGRFDRETLDAVRAFLKDPIAWSAAHGGRGAEG</sequence>
<dbReference type="AlphaFoldDB" id="A0A1G8CHU8"/>
<dbReference type="InterPro" id="IPR029057">
    <property type="entry name" value="PRTase-like"/>
</dbReference>
<comment type="subunit">
    <text evidence="6">Homodimer.</text>
</comment>
<dbReference type="EC" id="2.4.2.10" evidence="2 6"/>
<dbReference type="InterPro" id="IPR023031">
    <property type="entry name" value="OPRT"/>
</dbReference>
<evidence type="ECO:0000256" key="2">
    <source>
        <dbReference type="ARBA" id="ARBA00011971"/>
    </source>
</evidence>
<evidence type="ECO:0000313" key="7">
    <source>
        <dbReference type="EMBL" id="SDH44996.1"/>
    </source>
</evidence>
<dbReference type="EMBL" id="FNCV01000007">
    <property type="protein sequence ID" value="SDH44996.1"/>
    <property type="molecule type" value="Genomic_DNA"/>
</dbReference>
<reference evidence="8" key="1">
    <citation type="submission" date="2016-10" db="EMBL/GenBank/DDBJ databases">
        <authorList>
            <person name="Varghese N."/>
            <person name="Submissions S."/>
        </authorList>
    </citation>
    <scope>NUCLEOTIDE SEQUENCE [LARGE SCALE GENOMIC DNA]</scope>
    <source>
        <strain evidence="8">930I</strain>
    </source>
</reference>
<dbReference type="GO" id="GO:0004588">
    <property type="term" value="F:orotate phosphoribosyltransferase activity"/>
    <property type="evidence" value="ECO:0007669"/>
    <property type="project" value="UniProtKB-UniRule"/>
</dbReference>
<gene>
    <name evidence="6" type="primary">pyrE</name>
    <name evidence="7" type="ORF">SAMN05421742_1077</name>
</gene>
<comment type="caution">
    <text evidence="6">Lacks conserved residue(s) required for the propagation of feature annotation.</text>
</comment>
<keyword evidence="6" id="KW-0460">Magnesium</keyword>
<proteinExistence type="inferred from homology"/>
<organism evidence="7 8">
    <name type="scientific">Roseospirillum parvum</name>
    <dbReference type="NCBI Taxonomy" id="83401"/>
    <lineage>
        <taxon>Bacteria</taxon>
        <taxon>Pseudomonadati</taxon>
        <taxon>Pseudomonadota</taxon>
        <taxon>Alphaproteobacteria</taxon>
        <taxon>Rhodospirillales</taxon>
        <taxon>Rhodospirillaceae</taxon>
        <taxon>Roseospirillum</taxon>
    </lineage>
</organism>
<comment type="catalytic activity">
    <reaction evidence="6">
        <text>orotidine 5'-phosphate + diphosphate = orotate + 5-phospho-alpha-D-ribose 1-diphosphate</text>
        <dbReference type="Rhea" id="RHEA:10380"/>
        <dbReference type="ChEBI" id="CHEBI:30839"/>
        <dbReference type="ChEBI" id="CHEBI:33019"/>
        <dbReference type="ChEBI" id="CHEBI:57538"/>
        <dbReference type="ChEBI" id="CHEBI:58017"/>
        <dbReference type="EC" id="2.4.2.10"/>
    </reaction>
</comment>
<keyword evidence="3 6" id="KW-0328">Glycosyltransferase</keyword>